<proteinExistence type="predicted"/>
<name>A0A3M7Q4D8_BRAPC</name>
<gene>
    <name evidence="1" type="ORF">BpHYR1_015266</name>
</gene>
<organism evidence="1 2">
    <name type="scientific">Brachionus plicatilis</name>
    <name type="common">Marine rotifer</name>
    <name type="synonym">Brachionus muelleri</name>
    <dbReference type="NCBI Taxonomy" id="10195"/>
    <lineage>
        <taxon>Eukaryota</taxon>
        <taxon>Metazoa</taxon>
        <taxon>Spiralia</taxon>
        <taxon>Gnathifera</taxon>
        <taxon>Rotifera</taxon>
        <taxon>Eurotatoria</taxon>
        <taxon>Monogononta</taxon>
        <taxon>Pseudotrocha</taxon>
        <taxon>Ploima</taxon>
        <taxon>Brachionidae</taxon>
        <taxon>Brachionus</taxon>
    </lineage>
</organism>
<reference evidence="1 2" key="1">
    <citation type="journal article" date="2018" name="Sci. Rep.">
        <title>Genomic signatures of local adaptation to the degree of environmental predictability in rotifers.</title>
        <authorList>
            <person name="Franch-Gras L."/>
            <person name="Hahn C."/>
            <person name="Garcia-Roger E.M."/>
            <person name="Carmona M.J."/>
            <person name="Serra M."/>
            <person name="Gomez A."/>
        </authorList>
    </citation>
    <scope>NUCLEOTIDE SEQUENCE [LARGE SCALE GENOMIC DNA]</scope>
    <source>
        <strain evidence="1">HYR1</strain>
    </source>
</reference>
<sequence length="66" mass="8039">MHGKSNLKERLKTIKLYVDFGLNFKNKIIRKFEILNDIVHLLYTLIIHQFFDVKPFIDFDVFFFES</sequence>
<accession>A0A3M7Q4D8</accession>
<keyword evidence="2" id="KW-1185">Reference proteome</keyword>
<dbReference type="AlphaFoldDB" id="A0A3M7Q4D8"/>
<dbReference type="Proteomes" id="UP000276133">
    <property type="component" value="Unassembled WGS sequence"/>
</dbReference>
<evidence type="ECO:0000313" key="1">
    <source>
        <dbReference type="EMBL" id="RNA05818.1"/>
    </source>
</evidence>
<dbReference type="EMBL" id="REGN01007598">
    <property type="protein sequence ID" value="RNA05818.1"/>
    <property type="molecule type" value="Genomic_DNA"/>
</dbReference>
<evidence type="ECO:0000313" key="2">
    <source>
        <dbReference type="Proteomes" id="UP000276133"/>
    </source>
</evidence>
<protein>
    <submittedName>
        <fullName evidence="1">Uncharacterized protein</fullName>
    </submittedName>
</protein>
<comment type="caution">
    <text evidence="1">The sequence shown here is derived from an EMBL/GenBank/DDBJ whole genome shotgun (WGS) entry which is preliminary data.</text>
</comment>